<evidence type="ECO:0000256" key="5">
    <source>
        <dbReference type="ARBA" id="ARBA00022989"/>
    </source>
</evidence>
<feature type="transmembrane region" description="Helical" evidence="9">
    <location>
        <begin position="64"/>
        <end position="87"/>
    </location>
</feature>
<evidence type="ECO:0000313" key="13">
    <source>
        <dbReference type="Proteomes" id="UP000182793"/>
    </source>
</evidence>
<evidence type="ECO:0000256" key="8">
    <source>
        <dbReference type="ARBA" id="ARBA00023303"/>
    </source>
</evidence>
<keyword evidence="4 9" id="KW-0812">Transmembrane</keyword>
<sequence>MIKELKEFLFKANVLDLAVAVVMGAAFNAIVTSLVNDVITPLFLNPALKAAGVAKIADLSWNGVAYGSFLSAVINFLIVGTTLFFIVKAANAAAALTKKEETENANEDAAPTQEELLTEIRDLLKEK</sequence>
<proteinExistence type="inferred from homology"/>
<evidence type="ECO:0000256" key="7">
    <source>
        <dbReference type="ARBA" id="ARBA00023136"/>
    </source>
</evidence>
<comment type="function">
    <text evidence="9">Channel that opens in response to stretch forces in the membrane lipid bilayer. May participate in the regulation of osmotic pressure changes within the cell.</text>
</comment>
<reference evidence="11 13" key="2">
    <citation type="submission" date="2016-10" db="EMBL/GenBank/DDBJ databases">
        <authorList>
            <person name="Varghese N."/>
            <person name="Submissions S."/>
        </authorList>
    </citation>
    <scope>NUCLEOTIDE SEQUENCE [LARGE SCALE GENOMIC DNA]</scope>
    <source>
        <strain evidence="11 13">JB1</strain>
    </source>
</reference>
<name>A0A091BU93_STREI</name>
<dbReference type="RefSeq" id="WP_039696671.1">
    <property type="nucleotide sequence ID" value="NZ_AUZH01000015.1"/>
</dbReference>
<dbReference type="HAMAP" id="MF_00115">
    <property type="entry name" value="MscL"/>
    <property type="match status" value="1"/>
</dbReference>
<comment type="subunit">
    <text evidence="9">Homopentamer.</text>
</comment>
<gene>
    <name evidence="9 10" type="primary">mscL</name>
    <name evidence="10" type="ORF">H702_05065</name>
    <name evidence="11" type="ORF">SAMN02910290_01475</name>
</gene>
<dbReference type="EMBL" id="FOTG01000008">
    <property type="protein sequence ID" value="SFL35124.1"/>
    <property type="molecule type" value="Genomic_DNA"/>
</dbReference>
<dbReference type="GO" id="GO:0008381">
    <property type="term" value="F:mechanosensitive monoatomic ion channel activity"/>
    <property type="evidence" value="ECO:0007669"/>
    <property type="project" value="UniProtKB-UniRule"/>
</dbReference>
<feature type="transmembrane region" description="Helical" evidence="9">
    <location>
        <begin position="12"/>
        <end position="35"/>
    </location>
</feature>
<evidence type="ECO:0000256" key="2">
    <source>
        <dbReference type="ARBA" id="ARBA00022448"/>
    </source>
</evidence>
<evidence type="ECO:0000256" key="6">
    <source>
        <dbReference type="ARBA" id="ARBA00023065"/>
    </source>
</evidence>
<comment type="similarity">
    <text evidence="9">Belongs to the MscL family.</text>
</comment>
<protein>
    <recommendedName>
        <fullName evidence="9">Large-conductance mechanosensitive channel</fullName>
    </recommendedName>
</protein>
<organism evidence="10 12">
    <name type="scientific">Streptococcus equinus JB1</name>
    <dbReference type="NCBI Taxonomy" id="1294274"/>
    <lineage>
        <taxon>Bacteria</taxon>
        <taxon>Bacillati</taxon>
        <taxon>Bacillota</taxon>
        <taxon>Bacilli</taxon>
        <taxon>Lactobacillales</taxon>
        <taxon>Streptococcaceae</taxon>
        <taxon>Streptococcus</taxon>
    </lineage>
</organism>
<reference evidence="10 12" key="1">
    <citation type="journal article" date="2014" name="Genome Announc.">
        <title>Draft Genome Sequences of Streptococcus bovis Strains ATCC 33317 and JB1.</title>
        <authorList>
            <person name="Benahmed F.H."/>
            <person name="Gopinath G.R."/>
            <person name="Harbottle H."/>
            <person name="Cotta M.A."/>
            <person name="Luo Y."/>
            <person name="Henderson C."/>
            <person name="Teri P."/>
            <person name="Soppet D."/>
            <person name="Rasmussen M."/>
            <person name="Whitehead T.R."/>
            <person name="Davidson M."/>
        </authorList>
    </citation>
    <scope>NUCLEOTIDE SEQUENCE [LARGE SCALE GENOMIC DNA]</scope>
    <source>
        <strain evidence="10 12">JB1</strain>
    </source>
</reference>
<comment type="subcellular location">
    <subcellularLocation>
        <location evidence="9">Cell membrane</location>
        <topology evidence="9">Multi-pass membrane protein</topology>
    </subcellularLocation>
    <subcellularLocation>
        <location evidence="1">Membrane</location>
        <topology evidence="1">Multi-pass membrane protein</topology>
    </subcellularLocation>
</comment>
<accession>A0A091BU93</accession>
<dbReference type="InterPro" id="IPR036019">
    <property type="entry name" value="MscL_channel"/>
</dbReference>
<keyword evidence="6 9" id="KW-0406">Ion transport</keyword>
<evidence type="ECO:0000256" key="9">
    <source>
        <dbReference type="HAMAP-Rule" id="MF_00115"/>
    </source>
</evidence>
<evidence type="ECO:0000313" key="11">
    <source>
        <dbReference type="EMBL" id="SFL35124.1"/>
    </source>
</evidence>
<evidence type="ECO:0000256" key="1">
    <source>
        <dbReference type="ARBA" id="ARBA00004141"/>
    </source>
</evidence>
<dbReference type="NCBIfam" id="TIGR00220">
    <property type="entry name" value="mscL"/>
    <property type="match status" value="1"/>
</dbReference>
<dbReference type="InterPro" id="IPR037673">
    <property type="entry name" value="MSC/AndL"/>
</dbReference>
<dbReference type="SUPFAM" id="SSF81330">
    <property type="entry name" value="Gated mechanosensitive channel"/>
    <property type="match status" value="1"/>
</dbReference>
<dbReference type="PANTHER" id="PTHR30266:SF2">
    <property type="entry name" value="LARGE-CONDUCTANCE MECHANOSENSITIVE CHANNEL"/>
    <property type="match status" value="1"/>
</dbReference>
<dbReference type="PRINTS" id="PR01264">
    <property type="entry name" value="MECHCHANNEL"/>
</dbReference>
<dbReference type="PANTHER" id="PTHR30266">
    <property type="entry name" value="MECHANOSENSITIVE CHANNEL MSCL"/>
    <property type="match status" value="1"/>
</dbReference>
<keyword evidence="7 9" id="KW-0472">Membrane</keyword>
<dbReference type="AlphaFoldDB" id="A0A091BU93"/>
<evidence type="ECO:0000313" key="10">
    <source>
        <dbReference type="EMBL" id="KFN88010.1"/>
    </source>
</evidence>
<dbReference type="Gene3D" id="1.10.1200.120">
    <property type="entry name" value="Large-conductance mechanosensitive channel, MscL, domain 1"/>
    <property type="match status" value="1"/>
</dbReference>
<dbReference type="EMBL" id="AUZH01000015">
    <property type="protein sequence ID" value="KFN88010.1"/>
    <property type="molecule type" value="Genomic_DNA"/>
</dbReference>
<evidence type="ECO:0000313" key="12">
    <source>
        <dbReference type="Proteomes" id="UP000029382"/>
    </source>
</evidence>
<dbReference type="GO" id="GO:0005886">
    <property type="term" value="C:plasma membrane"/>
    <property type="evidence" value="ECO:0007669"/>
    <property type="project" value="UniProtKB-SubCell"/>
</dbReference>
<dbReference type="Pfam" id="PF01741">
    <property type="entry name" value="MscL"/>
    <property type="match status" value="1"/>
</dbReference>
<keyword evidence="3 9" id="KW-1003">Cell membrane</keyword>
<dbReference type="Proteomes" id="UP000029382">
    <property type="component" value="Unassembled WGS sequence"/>
</dbReference>
<dbReference type="InterPro" id="IPR001185">
    <property type="entry name" value="MS_channel"/>
</dbReference>
<keyword evidence="13" id="KW-1185">Reference proteome</keyword>
<comment type="caution">
    <text evidence="10">The sequence shown here is derived from an EMBL/GenBank/DDBJ whole genome shotgun (WGS) entry which is preliminary data.</text>
</comment>
<evidence type="ECO:0000256" key="4">
    <source>
        <dbReference type="ARBA" id="ARBA00022692"/>
    </source>
</evidence>
<keyword evidence="8 9" id="KW-0407">Ion channel</keyword>
<keyword evidence="2 9" id="KW-0813">Transport</keyword>
<dbReference type="Proteomes" id="UP000182793">
    <property type="component" value="Unassembled WGS sequence"/>
</dbReference>
<evidence type="ECO:0000256" key="3">
    <source>
        <dbReference type="ARBA" id="ARBA00022475"/>
    </source>
</evidence>
<keyword evidence="5 9" id="KW-1133">Transmembrane helix</keyword>